<organism evidence="3 4">
    <name type="scientific">Streptomyces dubilierae</name>
    <dbReference type="NCBI Taxonomy" id="3075533"/>
    <lineage>
        <taxon>Bacteria</taxon>
        <taxon>Bacillati</taxon>
        <taxon>Actinomycetota</taxon>
        <taxon>Actinomycetes</taxon>
        <taxon>Kitasatosporales</taxon>
        <taxon>Streptomycetaceae</taxon>
        <taxon>Streptomyces</taxon>
    </lineage>
</organism>
<dbReference type="Pfam" id="PF13602">
    <property type="entry name" value="ADH_zinc_N_2"/>
    <property type="match status" value="1"/>
</dbReference>
<dbReference type="SMART" id="SM00829">
    <property type="entry name" value="PKS_ER"/>
    <property type="match status" value="1"/>
</dbReference>
<sequence>MSVRALVVDPSAPVAVRLGEVAEPVPGPGQVLVEVSHVSLNHGDLNDARSGRVPVGAVLGSDAAGVVVRAAADGTGPVEGTRVVALTPGAFAERVSIDVGALAELPAGLDPATAVGLPVAGVAALRSLRAAGLGPGKRVLVTGASGGVGLFAVQLAARAGAHVIASVGSAARAEGPAGAGADQVLIGLDGLGDPVDIVIDSVGGPQLVAAWELLAPGGSVQSVGWTSGEPAVFPPYATVGPAKSLSSFVIDSEAGADLAVLTELAAEGALTVRTGWQGPWDRFDEAAEALHERRIRGKAILKVTPHQHRTEPRRPTAAGPEPQRPADGEHPGIP</sequence>
<dbReference type="SUPFAM" id="SSF51735">
    <property type="entry name" value="NAD(P)-binding Rossmann-fold domains"/>
    <property type="match status" value="1"/>
</dbReference>
<comment type="caution">
    <text evidence="3">The sequence shown here is derived from an EMBL/GenBank/DDBJ whole genome shotgun (WGS) entry which is preliminary data.</text>
</comment>
<dbReference type="Gene3D" id="3.40.50.720">
    <property type="entry name" value="NAD(P)-binding Rossmann-like Domain"/>
    <property type="match status" value="1"/>
</dbReference>
<evidence type="ECO:0000313" key="3">
    <source>
        <dbReference type="EMBL" id="MDT0386804.1"/>
    </source>
</evidence>
<dbReference type="CDD" id="cd08270">
    <property type="entry name" value="MDR4"/>
    <property type="match status" value="1"/>
</dbReference>
<keyword evidence="4" id="KW-1185">Reference proteome</keyword>
<dbReference type="Proteomes" id="UP001183586">
    <property type="component" value="Unassembled WGS sequence"/>
</dbReference>
<dbReference type="InterPro" id="IPR020843">
    <property type="entry name" value="ER"/>
</dbReference>
<dbReference type="InterPro" id="IPR013154">
    <property type="entry name" value="ADH-like_N"/>
</dbReference>
<protein>
    <submittedName>
        <fullName evidence="3">Zinc-binding dehydrogenase</fullName>
    </submittedName>
</protein>
<proteinExistence type="predicted"/>
<dbReference type="InterPro" id="IPR051397">
    <property type="entry name" value="Zn-ADH-like_protein"/>
</dbReference>
<gene>
    <name evidence="3" type="ORF">RM641_05140</name>
</gene>
<name>A0ABU2P6Z4_9ACTN</name>
<dbReference type="PANTHER" id="PTHR43677">
    <property type="entry name" value="SHORT-CHAIN DEHYDROGENASE/REDUCTASE"/>
    <property type="match status" value="1"/>
</dbReference>
<dbReference type="InterPro" id="IPR011032">
    <property type="entry name" value="GroES-like_sf"/>
</dbReference>
<dbReference type="RefSeq" id="WP_311679317.1">
    <property type="nucleotide sequence ID" value="NZ_JAVREU010000002.1"/>
</dbReference>
<dbReference type="EMBL" id="JAVREU010000002">
    <property type="protein sequence ID" value="MDT0386804.1"/>
    <property type="molecule type" value="Genomic_DNA"/>
</dbReference>
<dbReference type="PANTHER" id="PTHR43677:SF4">
    <property type="entry name" value="QUINONE OXIDOREDUCTASE-LIKE PROTEIN 2"/>
    <property type="match status" value="1"/>
</dbReference>
<feature type="domain" description="Enoyl reductase (ER)" evidence="2">
    <location>
        <begin position="11"/>
        <end position="301"/>
    </location>
</feature>
<reference evidence="4" key="1">
    <citation type="submission" date="2023-07" db="EMBL/GenBank/DDBJ databases">
        <title>30 novel species of actinomycetes from the DSMZ collection.</title>
        <authorList>
            <person name="Nouioui I."/>
        </authorList>
    </citation>
    <scope>NUCLEOTIDE SEQUENCE [LARGE SCALE GENOMIC DNA]</scope>
    <source>
        <strain evidence="4">DSM 41921</strain>
    </source>
</reference>
<feature type="compositionally biased region" description="Basic and acidic residues" evidence="1">
    <location>
        <begin position="324"/>
        <end position="334"/>
    </location>
</feature>
<accession>A0ABU2P6Z4</accession>
<dbReference type="Pfam" id="PF08240">
    <property type="entry name" value="ADH_N"/>
    <property type="match status" value="1"/>
</dbReference>
<dbReference type="Gene3D" id="3.90.180.10">
    <property type="entry name" value="Medium-chain alcohol dehydrogenases, catalytic domain"/>
    <property type="match status" value="1"/>
</dbReference>
<dbReference type="SUPFAM" id="SSF50129">
    <property type="entry name" value="GroES-like"/>
    <property type="match status" value="1"/>
</dbReference>
<evidence type="ECO:0000256" key="1">
    <source>
        <dbReference type="SAM" id="MobiDB-lite"/>
    </source>
</evidence>
<feature type="region of interest" description="Disordered" evidence="1">
    <location>
        <begin position="300"/>
        <end position="334"/>
    </location>
</feature>
<evidence type="ECO:0000259" key="2">
    <source>
        <dbReference type="SMART" id="SM00829"/>
    </source>
</evidence>
<dbReference type="InterPro" id="IPR036291">
    <property type="entry name" value="NAD(P)-bd_dom_sf"/>
</dbReference>
<evidence type="ECO:0000313" key="4">
    <source>
        <dbReference type="Proteomes" id="UP001183586"/>
    </source>
</evidence>